<protein>
    <recommendedName>
        <fullName evidence="7">Acyl-CoA synthase</fullName>
    </recommendedName>
</protein>
<evidence type="ECO:0000256" key="1">
    <source>
        <dbReference type="ARBA" id="ARBA00006432"/>
    </source>
</evidence>
<dbReference type="CDD" id="cd04433">
    <property type="entry name" value="AFD_class_I"/>
    <property type="match status" value="1"/>
</dbReference>
<comment type="similarity">
    <text evidence="1">Belongs to the ATP-dependent AMP-binding enzyme family.</text>
</comment>
<dbReference type="Gene3D" id="3.30.300.30">
    <property type="match status" value="1"/>
</dbReference>
<keyword evidence="2" id="KW-0436">Ligase</keyword>
<dbReference type="Proteomes" id="UP000216207">
    <property type="component" value="Unassembled WGS sequence"/>
</dbReference>
<evidence type="ECO:0000313" key="5">
    <source>
        <dbReference type="EMBL" id="PAE90748.1"/>
    </source>
</evidence>
<dbReference type="NCBIfam" id="NF006167">
    <property type="entry name" value="PRK08308.1"/>
    <property type="match status" value="1"/>
</dbReference>
<dbReference type="RefSeq" id="WP_095293686.1">
    <property type="nucleotide sequence ID" value="NZ_JAIEWK010000003.1"/>
</dbReference>
<dbReference type="InterPro" id="IPR000873">
    <property type="entry name" value="AMP-dep_synth/lig_dom"/>
</dbReference>
<comment type="caution">
    <text evidence="5">The sequence shown here is derived from an EMBL/GenBank/DDBJ whole genome shotgun (WGS) entry which is preliminary data.</text>
</comment>
<dbReference type="InterPro" id="IPR042099">
    <property type="entry name" value="ANL_N_sf"/>
</dbReference>
<dbReference type="InterPro" id="IPR020845">
    <property type="entry name" value="AMP-binding_CS"/>
</dbReference>
<dbReference type="GO" id="GO:0031956">
    <property type="term" value="F:medium-chain fatty acid-CoA ligase activity"/>
    <property type="evidence" value="ECO:0007669"/>
    <property type="project" value="TreeGrafter"/>
</dbReference>
<reference evidence="5 6" key="1">
    <citation type="submission" date="2017-07" db="EMBL/GenBank/DDBJ databases">
        <title>Isolation and whole genome analysis of endospore-forming bacteria from heroin.</title>
        <authorList>
            <person name="Kalinowski J."/>
            <person name="Ahrens B."/>
            <person name="Al-Dilaimi A."/>
            <person name="Winkler A."/>
            <person name="Wibberg D."/>
            <person name="Schleenbecker U."/>
            <person name="Ruckert C."/>
            <person name="Wolfel R."/>
            <person name="Grass G."/>
        </authorList>
    </citation>
    <scope>NUCLEOTIDE SEQUENCE [LARGE SCALE GENOMIC DNA]</scope>
    <source>
        <strain evidence="5 6">7539</strain>
    </source>
</reference>
<feature type="domain" description="AMP-dependent synthetase/ligase" evidence="3">
    <location>
        <begin position="105"/>
        <end position="272"/>
    </location>
</feature>
<dbReference type="Gene3D" id="3.40.50.12780">
    <property type="entry name" value="N-terminal domain of ligase-like"/>
    <property type="match status" value="1"/>
</dbReference>
<feature type="domain" description="AMP-binding enzyme C-terminal" evidence="4">
    <location>
        <begin position="327"/>
        <end position="401"/>
    </location>
</feature>
<dbReference type="PROSITE" id="PS00455">
    <property type="entry name" value="AMP_BINDING"/>
    <property type="match status" value="1"/>
</dbReference>
<gene>
    <name evidence="5" type="ORF">CHH72_02390</name>
</gene>
<dbReference type="InterPro" id="IPR045851">
    <property type="entry name" value="AMP-bd_C_sf"/>
</dbReference>
<dbReference type="InterPro" id="IPR025110">
    <property type="entry name" value="AMP-bd_C"/>
</dbReference>
<sequence>MLTVNDCTYTKDDLKRCEQQFAMHSIWKTAEQWRIAVCPQEIEKWIALLLYVKKRGGSIVPIHPSTPLAAAKKIAVQARCAYLFFHTFETPLTLSNPVSTFPPGLVQFSSGTTGVPKQLERSWSSIDEELAAYTERMARVDVDTVVVACPVTHSYGLISGVLAGLSQDKEVVVLTAQNPKYVLKKLTDYPNHLLYGAPPLLYALAKLSNGDTLQAVMTSGTRLPEEWFQSIQSNSQMLLQQYGCSEAGCISIAMPLRFSEELGVPLRHVQAKAGTARNNPSEIQVTIGRRTINTGDLGYIDQDGALCFRERLDDMINVAGLNVYPHEVEHVLREHPSVEDAVVYKKADSYAGERVCAQVSARTETLSLHELRSYCISRLAPHQVPHEMTIVEEIAKSANGKVSRVKLGEAKG</sequence>
<dbReference type="SUPFAM" id="SSF56801">
    <property type="entry name" value="Acetyl-CoA synthetase-like"/>
    <property type="match status" value="1"/>
</dbReference>
<dbReference type="EMBL" id="NPCC01000004">
    <property type="protein sequence ID" value="PAE90748.1"/>
    <property type="molecule type" value="Genomic_DNA"/>
</dbReference>
<evidence type="ECO:0008006" key="7">
    <source>
        <dbReference type="Google" id="ProtNLM"/>
    </source>
</evidence>
<evidence type="ECO:0000259" key="4">
    <source>
        <dbReference type="Pfam" id="PF13193"/>
    </source>
</evidence>
<accession>A0A268P501</accession>
<dbReference type="Pfam" id="PF13193">
    <property type="entry name" value="AMP-binding_C"/>
    <property type="match status" value="1"/>
</dbReference>
<dbReference type="PANTHER" id="PTHR43201">
    <property type="entry name" value="ACYL-COA SYNTHETASE"/>
    <property type="match status" value="1"/>
</dbReference>
<evidence type="ECO:0000256" key="2">
    <source>
        <dbReference type="ARBA" id="ARBA00022598"/>
    </source>
</evidence>
<dbReference type="AlphaFoldDB" id="A0A268P501"/>
<organism evidence="5 6">
    <name type="scientific">Shouchella clausii</name>
    <name type="common">Alkalihalobacillus clausii</name>
    <dbReference type="NCBI Taxonomy" id="79880"/>
    <lineage>
        <taxon>Bacteria</taxon>
        <taxon>Bacillati</taxon>
        <taxon>Bacillota</taxon>
        <taxon>Bacilli</taxon>
        <taxon>Bacillales</taxon>
        <taxon>Bacillaceae</taxon>
        <taxon>Shouchella</taxon>
    </lineage>
</organism>
<name>A0A268P501_SHOCL</name>
<dbReference type="GO" id="GO:0006631">
    <property type="term" value="P:fatty acid metabolic process"/>
    <property type="evidence" value="ECO:0007669"/>
    <property type="project" value="TreeGrafter"/>
</dbReference>
<proteinExistence type="inferred from homology"/>
<evidence type="ECO:0000259" key="3">
    <source>
        <dbReference type="Pfam" id="PF00501"/>
    </source>
</evidence>
<dbReference type="Pfam" id="PF00501">
    <property type="entry name" value="AMP-binding"/>
    <property type="match status" value="1"/>
</dbReference>
<evidence type="ECO:0000313" key="6">
    <source>
        <dbReference type="Proteomes" id="UP000216207"/>
    </source>
</evidence>
<dbReference type="PANTHER" id="PTHR43201:SF5">
    <property type="entry name" value="MEDIUM-CHAIN ACYL-COA LIGASE ACSF2, MITOCHONDRIAL"/>
    <property type="match status" value="1"/>
</dbReference>